<dbReference type="InterPro" id="IPR008271">
    <property type="entry name" value="Ser/Thr_kinase_AS"/>
</dbReference>
<keyword evidence="4 12" id="KW-0812">Transmembrane</keyword>
<comment type="similarity">
    <text evidence="3">In the C-terminal section; belongs to the protein kinase superfamily. Ser/Thr protein kinase family.</text>
</comment>
<dbReference type="InterPro" id="IPR050528">
    <property type="entry name" value="L-type_Lectin-RKs"/>
</dbReference>
<keyword evidence="5" id="KW-0732">Signal</keyword>
<dbReference type="GO" id="GO:0030246">
    <property type="term" value="F:carbohydrate binding"/>
    <property type="evidence" value="ECO:0007669"/>
    <property type="project" value="UniProtKB-KW"/>
</dbReference>
<dbReference type="GO" id="GO:0051707">
    <property type="term" value="P:response to other organism"/>
    <property type="evidence" value="ECO:0007669"/>
    <property type="project" value="UniProtKB-ARBA"/>
</dbReference>
<dbReference type="SMART" id="SM00220">
    <property type="entry name" value="S_TKc"/>
    <property type="match status" value="1"/>
</dbReference>
<evidence type="ECO:0000256" key="5">
    <source>
        <dbReference type="ARBA" id="ARBA00022729"/>
    </source>
</evidence>
<dbReference type="GO" id="GO:0004672">
    <property type="term" value="F:protein kinase activity"/>
    <property type="evidence" value="ECO:0007669"/>
    <property type="project" value="InterPro"/>
</dbReference>
<evidence type="ECO:0000256" key="3">
    <source>
        <dbReference type="ARBA" id="ARBA00010217"/>
    </source>
</evidence>
<dbReference type="Gene3D" id="2.60.120.200">
    <property type="match status" value="1"/>
</dbReference>
<reference evidence="14" key="2">
    <citation type="submission" date="2021-12" db="EMBL/GenBank/DDBJ databases">
        <title>Resequencing data analysis of finger millet.</title>
        <authorList>
            <person name="Hatakeyama M."/>
            <person name="Aluri S."/>
            <person name="Balachadran M.T."/>
            <person name="Sivarajan S.R."/>
            <person name="Poveda L."/>
            <person name="Shimizu-Inatsugi R."/>
            <person name="Schlapbach R."/>
            <person name="Sreeman S.M."/>
            <person name="Shimizu K.K."/>
        </authorList>
    </citation>
    <scope>NUCLEOTIDE SEQUENCE</scope>
</reference>
<keyword evidence="6" id="KW-0430">Lectin</keyword>
<evidence type="ECO:0000256" key="4">
    <source>
        <dbReference type="ARBA" id="ARBA00022692"/>
    </source>
</evidence>
<gene>
    <name evidence="14" type="primary">ga22467</name>
    <name evidence="14" type="ORF">PR202_ga22467</name>
</gene>
<dbReference type="InterPro" id="IPR011009">
    <property type="entry name" value="Kinase-like_dom_sf"/>
</dbReference>
<evidence type="ECO:0000256" key="9">
    <source>
        <dbReference type="ARBA" id="ARBA00022989"/>
    </source>
</evidence>
<dbReference type="GO" id="GO:0005524">
    <property type="term" value="F:ATP binding"/>
    <property type="evidence" value="ECO:0007669"/>
    <property type="project" value="UniProtKB-KW"/>
</dbReference>
<feature type="compositionally biased region" description="Basic and acidic residues" evidence="11">
    <location>
        <begin position="780"/>
        <end position="791"/>
    </location>
</feature>
<evidence type="ECO:0000313" key="14">
    <source>
        <dbReference type="EMBL" id="GJN04887.1"/>
    </source>
</evidence>
<dbReference type="SUPFAM" id="SSF56112">
    <property type="entry name" value="Protein kinase-like (PK-like)"/>
    <property type="match status" value="1"/>
</dbReference>
<evidence type="ECO:0000259" key="13">
    <source>
        <dbReference type="PROSITE" id="PS50011"/>
    </source>
</evidence>
<feature type="region of interest" description="Disordered" evidence="11">
    <location>
        <begin position="776"/>
        <end position="842"/>
    </location>
</feature>
<dbReference type="Pfam" id="PF00139">
    <property type="entry name" value="Lectin_legB"/>
    <property type="match status" value="1"/>
</dbReference>
<reference evidence="14" key="1">
    <citation type="journal article" date="2018" name="DNA Res.">
        <title>Multiple hybrid de novo genome assembly of finger millet, an orphan allotetraploid crop.</title>
        <authorList>
            <person name="Hatakeyama M."/>
            <person name="Aluri S."/>
            <person name="Balachadran M.T."/>
            <person name="Sivarajan S.R."/>
            <person name="Patrignani A."/>
            <person name="Gruter S."/>
            <person name="Poveda L."/>
            <person name="Shimizu-Inatsugi R."/>
            <person name="Baeten J."/>
            <person name="Francoijs K.J."/>
            <person name="Nataraja K.N."/>
            <person name="Reddy Y.A.N."/>
            <person name="Phadnis S."/>
            <person name="Ravikumar R.L."/>
            <person name="Schlapbach R."/>
            <person name="Sreeman S.M."/>
            <person name="Shimizu K.K."/>
        </authorList>
    </citation>
    <scope>NUCLEOTIDE SEQUENCE</scope>
</reference>
<evidence type="ECO:0000256" key="8">
    <source>
        <dbReference type="ARBA" id="ARBA00022840"/>
    </source>
</evidence>
<comment type="similarity">
    <text evidence="2">In the N-terminal section; belongs to the leguminous lectin family.</text>
</comment>
<keyword evidence="15" id="KW-1185">Reference proteome</keyword>
<feature type="compositionally biased region" description="Acidic residues" evidence="11">
    <location>
        <begin position="792"/>
        <end position="817"/>
    </location>
</feature>
<dbReference type="GO" id="GO:0006952">
    <property type="term" value="P:defense response"/>
    <property type="evidence" value="ECO:0007669"/>
    <property type="project" value="UniProtKB-ARBA"/>
</dbReference>
<dbReference type="Gene3D" id="3.30.200.20">
    <property type="entry name" value="Phosphorylase Kinase, domain 1"/>
    <property type="match status" value="1"/>
</dbReference>
<keyword evidence="10 12" id="KW-0472">Membrane</keyword>
<dbReference type="GO" id="GO:0016020">
    <property type="term" value="C:membrane"/>
    <property type="evidence" value="ECO:0007669"/>
    <property type="project" value="UniProtKB-SubCell"/>
</dbReference>
<comment type="caution">
    <text evidence="14">The sequence shown here is derived from an EMBL/GenBank/DDBJ whole genome shotgun (WGS) entry which is preliminary data.</text>
</comment>
<evidence type="ECO:0000256" key="1">
    <source>
        <dbReference type="ARBA" id="ARBA00004479"/>
    </source>
</evidence>
<keyword evidence="9 12" id="KW-1133">Transmembrane helix</keyword>
<organism evidence="14 15">
    <name type="scientific">Eleusine coracana subsp. coracana</name>
    <dbReference type="NCBI Taxonomy" id="191504"/>
    <lineage>
        <taxon>Eukaryota</taxon>
        <taxon>Viridiplantae</taxon>
        <taxon>Streptophyta</taxon>
        <taxon>Embryophyta</taxon>
        <taxon>Tracheophyta</taxon>
        <taxon>Spermatophyta</taxon>
        <taxon>Magnoliopsida</taxon>
        <taxon>Liliopsida</taxon>
        <taxon>Poales</taxon>
        <taxon>Poaceae</taxon>
        <taxon>PACMAD clade</taxon>
        <taxon>Chloridoideae</taxon>
        <taxon>Cynodonteae</taxon>
        <taxon>Eleusininae</taxon>
        <taxon>Eleusine</taxon>
    </lineage>
</organism>
<dbReference type="PANTHER" id="PTHR27007">
    <property type="match status" value="1"/>
</dbReference>
<evidence type="ECO:0000256" key="7">
    <source>
        <dbReference type="ARBA" id="ARBA00022741"/>
    </source>
</evidence>
<dbReference type="PROSITE" id="PS50011">
    <property type="entry name" value="PROTEIN_KINASE_DOM"/>
    <property type="match status" value="1"/>
</dbReference>
<evidence type="ECO:0000313" key="15">
    <source>
        <dbReference type="Proteomes" id="UP001054889"/>
    </source>
</evidence>
<dbReference type="Gene3D" id="1.10.510.10">
    <property type="entry name" value="Transferase(Phosphotransferase) domain 1"/>
    <property type="match status" value="1"/>
</dbReference>
<evidence type="ECO:0000256" key="10">
    <source>
        <dbReference type="ARBA" id="ARBA00023136"/>
    </source>
</evidence>
<evidence type="ECO:0000256" key="12">
    <source>
        <dbReference type="SAM" id="Phobius"/>
    </source>
</evidence>
<dbReference type="InterPro" id="IPR001245">
    <property type="entry name" value="Ser-Thr/Tyr_kinase_cat_dom"/>
</dbReference>
<protein>
    <recommendedName>
        <fullName evidence="13">Protein kinase domain-containing protein</fullName>
    </recommendedName>
</protein>
<dbReference type="SUPFAM" id="SSF49899">
    <property type="entry name" value="Concanavalin A-like lectins/glucanases"/>
    <property type="match status" value="1"/>
</dbReference>
<dbReference type="Proteomes" id="UP001054889">
    <property type="component" value="Unassembled WGS sequence"/>
</dbReference>
<dbReference type="FunFam" id="1.10.510.10:FF:000444">
    <property type="entry name" value="probable L-type lectin-domain containing receptor kinase S.5"/>
    <property type="match status" value="1"/>
</dbReference>
<proteinExistence type="inferred from homology"/>
<keyword evidence="7" id="KW-0547">Nucleotide-binding</keyword>
<feature type="domain" description="Protein kinase" evidence="13">
    <location>
        <begin position="358"/>
        <end position="675"/>
    </location>
</feature>
<comment type="subcellular location">
    <subcellularLocation>
        <location evidence="1">Membrane</location>
        <topology evidence="1">Single-pass type I membrane protein</topology>
    </subcellularLocation>
</comment>
<accession>A0AAV5D3Q6</accession>
<dbReference type="InterPro" id="IPR013320">
    <property type="entry name" value="ConA-like_dom_sf"/>
</dbReference>
<dbReference type="InterPro" id="IPR000719">
    <property type="entry name" value="Prot_kinase_dom"/>
</dbReference>
<keyword evidence="8" id="KW-0067">ATP-binding</keyword>
<dbReference type="EMBL" id="BQKI01000011">
    <property type="protein sequence ID" value="GJN04887.1"/>
    <property type="molecule type" value="Genomic_DNA"/>
</dbReference>
<evidence type="ECO:0000256" key="2">
    <source>
        <dbReference type="ARBA" id="ARBA00008536"/>
    </source>
</evidence>
<dbReference type="PROSITE" id="PS00108">
    <property type="entry name" value="PROTEIN_KINASE_ST"/>
    <property type="match status" value="1"/>
</dbReference>
<evidence type="ECO:0000256" key="11">
    <source>
        <dbReference type="SAM" id="MobiDB-lite"/>
    </source>
</evidence>
<dbReference type="Pfam" id="PF07714">
    <property type="entry name" value="PK_Tyr_Ser-Thr"/>
    <property type="match status" value="1"/>
</dbReference>
<evidence type="ECO:0000256" key="6">
    <source>
        <dbReference type="ARBA" id="ARBA00022734"/>
    </source>
</evidence>
<feature type="transmembrane region" description="Helical" evidence="12">
    <location>
        <begin position="12"/>
        <end position="33"/>
    </location>
</feature>
<dbReference type="InterPro" id="IPR001220">
    <property type="entry name" value="Legume_lectin_dom"/>
</dbReference>
<feature type="compositionally biased region" description="Polar residues" evidence="11">
    <location>
        <begin position="831"/>
        <end position="842"/>
    </location>
</feature>
<name>A0AAV5D3Q6_ELECO</name>
<dbReference type="AlphaFoldDB" id="A0AAV5D3Q6"/>
<sequence>MHSPRGGVTSHIILLYCLVPIIAPACCSGVSGYDLSRDDVVSFSFPSFADVDKSDSRFALSWDAGIVDGALHLTVDDANQPLIRYPPDPRRQLGRIVLRPSILLSVASPPQDASFNTSFTMSVSRRLSSNQDMAATKSKSKSDGGGGGLLFQVLPDVVMADFSRVRSYRYSGYYRSSDSLSSDETYYSTLASSTTSGNISVDMGSTRTTYEGSNGLYVLFMPATPANYTVWIDYDGTGQIIWVYVGEGSKPKPAQATLGALNISGIFRWPYYGSYFGLIASNDGSSSLPSCQPVIYSWNLTADKLHKPERFHMAPWFLAIVLYRALRMKLRLSRALRRLPGIPREFKYADVKKATRNFHQSLMLGKGGFGAVYKGTIQISTTDGDGEDDGQQRRRPADVAVKKFTRKDNRGYQDFLAELWRSYSYIYMVKLQIQFLVQNKKCNFSGWCYESGKLLLLYQYMPNGSLDQHLFREDRHQQFPTLRWEKRCSVIRDVAAGLHYAHHEYERVVLHRDIKASNILLDDAFRGRLGDFGLARVVGFNKNSITDMGVAGTWGFIAPEYAVSHRATRQTDVYAFGVLVLEIITGRRSLSAADAPFPLLTDWVWWLHREGRLLEAVDDVLAADAFDASEVTRLLLLGLACSNPKASDRPSMAEAVQIIAKSMPPPQVPMAKPTFLWPPEGELQLLMEDADDDDLVGGTGYDDSEWSHREESRNHGGGFVISIGSLEITVGRSLMACPDKTAVEENLPSTTVGATTSEGDSEADFARSLEDNLIVAPEGLGHDHGRDPLKDDVEDDEEEDDGDEEEDEEEGDEEEGGDKDFAPRGVGRVATDTQGQSSSRRV</sequence>